<dbReference type="SMART" id="SM00506">
    <property type="entry name" value="A1pp"/>
    <property type="match status" value="1"/>
</dbReference>
<comment type="caution">
    <text evidence="2">The sequence shown here is derived from an EMBL/GenBank/DDBJ whole genome shotgun (WGS) entry which is preliminary data.</text>
</comment>
<name>A0A848LQY1_9BACT</name>
<gene>
    <name evidence="2" type="ORF">HG543_34195</name>
</gene>
<sequence>MPVRIVEGDLLDQPVEAIVNAWNRNIIPWWLLLPQGVSGAIKRRAGLGPFRELGRVGPMPLGTAVVTSAGRLPYKAIIHVAGINMLWRASERSIQDSVRNALARARERGLTSLAFPLIGAGSGGFDEQRALDLMRVVLDAEAGELDVRVVCFRRS</sequence>
<evidence type="ECO:0000313" key="2">
    <source>
        <dbReference type="EMBL" id="NMO19874.1"/>
    </source>
</evidence>
<dbReference type="AlphaFoldDB" id="A0A848LQY1"/>
<evidence type="ECO:0000259" key="1">
    <source>
        <dbReference type="PROSITE" id="PS51154"/>
    </source>
</evidence>
<protein>
    <submittedName>
        <fullName evidence="2">Appr-1-p processing protein</fullName>
    </submittedName>
</protein>
<dbReference type="InterPro" id="IPR002589">
    <property type="entry name" value="Macro_dom"/>
</dbReference>
<accession>A0A848LQY1</accession>
<dbReference type="EMBL" id="JABBJJ010000211">
    <property type="protein sequence ID" value="NMO19874.1"/>
    <property type="molecule type" value="Genomic_DNA"/>
</dbReference>
<dbReference type="SUPFAM" id="SSF52949">
    <property type="entry name" value="Macro domain-like"/>
    <property type="match status" value="1"/>
</dbReference>
<dbReference type="Pfam" id="PF01661">
    <property type="entry name" value="Macro"/>
    <property type="match status" value="1"/>
</dbReference>
<dbReference type="PANTHER" id="PTHR11106">
    <property type="entry name" value="GANGLIOSIDE INDUCED DIFFERENTIATION ASSOCIATED PROTEIN 2-RELATED"/>
    <property type="match status" value="1"/>
</dbReference>
<feature type="domain" description="Macro" evidence="1">
    <location>
        <begin position="1"/>
        <end position="155"/>
    </location>
</feature>
<dbReference type="PROSITE" id="PS51154">
    <property type="entry name" value="MACRO"/>
    <property type="match status" value="1"/>
</dbReference>
<dbReference type="RefSeq" id="WP_169349112.1">
    <property type="nucleotide sequence ID" value="NZ_JABBJJ010000211.1"/>
</dbReference>
<dbReference type="PANTHER" id="PTHR11106:SF111">
    <property type="entry name" value="MACRO DOMAIN-CONTAINING PROTEIN"/>
    <property type="match status" value="1"/>
</dbReference>
<keyword evidence="3" id="KW-1185">Reference proteome</keyword>
<reference evidence="2 3" key="1">
    <citation type="submission" date="2020-04" db="EMBL/GenBank/DDBJ databases">
        <title>Draft genome of Pyxidicoccus fallax type strain.</title>
        <authorList>
            <person name="Whitworth D.E."/>
        </authorList>
    </citation>
    <scope>NUCLEOTIDE SEQUENCE [LARGE SCALE GENOMIC DNA]</scope>
    <source>
        <strain evidence="2 3">DSM 14698</strain>
    </source>
</reference>
<dbReference type="InterPro" id="IPR043472">
    <property type="entry name" value="Macro_dom-like"/>
</dbReference>
<evidence type="ECO:0000313" key="3">
    <source>
        <dbReference type="Proteomes" id="UP000518300"/>
    </source>
</evidence>
<proteinExistence type="predicted"/>
<dbReference type="Gene3D" id="3.40.220.10">
    <property type="entry name" value="Leucine Aminopeptidase, subunit E, domain 1"/>
    <property type="match status" value="1"/>
</dbReference>
<organism evidence="2 3">
    <name type="scientific">Pyxidicoccus fallax</name>
    <dbReference type="NCBI Taxonomy" id="394095"/>
    <lineage>
        <taxon>Bacteria</taxon>
        <taxon>Pseudomonadati</taxon>
        <taxon>Myxococcota</taxon>
        <taxon>Myxococcia</taxon>
        <taxon>Myxococcales</taxon>
        <taxon>Cystobacterineae</taxon>
        <taxon>Myxococcaceae</taxon>
        <taxon>Pyxidicoccus</taxon>
    </lineage>
</organism>
<dbReference type="Proteomes" id="UP000518300">
    <property type="component" value="Unassembled WGS sequence"/>
</dbReference>